<dbReference type="RefSeq" id="WP_213123005.1">
    <property type="nucleotide sequence ID" value="NZ_JAGYPG010000001.1"/>
</dbReference>
<keyword evidence="5" id="KW-1185">Reference proteome</keyword>
<evidence type="ECO:0000256" key="3">
    <source>
        <dbReference type="RuleBase" id="RU000363"/>
    </source>
</evidence>
<gene>
    <name evidence="4" type="ORF">KHA97_01595</name>
</gene>
<dbReference type="InterPro" id="IPR036291">
    <property type="entry name" value="NAD(P)-bd_dom_sf"/>
</dbReference>
<keyword evidence="1" id="KW-0521">NADP</keyword>
<reference evidence="4 5" key="1">
    <citation type="submission" date="2021-05" db="EMBL/GenBank/DDBJ databases">
        <title>Novel Bacillus species.</title>
        <authorList>
            <person name="Liu G."/>
        </authorList>
    </citation>
    <scope>NUCLEOTIDE SEQUENCE [LARGE SCALE GENOMIC DNA]</scope>
    <source>
        <strain evidence="5">FJAT-49780</strain>
    </source>
</reference>
<sequence length="233" mass="25753">MRVLVTGANRGLGLALSKAALERGHTVLACARNGAQPDGSLQNLSRQYPNQIFLIELDVSDEKSVEMAAAKVSENWESIDAIINNAGVLYERDAKIEELDFSLLELTMNVILYGPMRVIKHFLPLLYKGTNQIIINISSDAGSIATAYGGDYPYAISKTALNMFTKQIKHYVSDKNINVYAIHPGWIRTDMGGEKAPGSPEETANNLVDILEKKKVIDDELFFIKHNGEPMKI</sequence>
<dbReference type="PANTHER" id="PTHR43544:SF7">
    <property type="entry name" value="NADB-LER2"/>
    <property type="match status" value="1"/>
</dbReference>
<dbReference type="CDD" id="cd05325">
    <property type="entry name" value="carb_red_sniffer_like_SDR_c"/>
    <property type="match status" value="1"/>
</dbReference>
<name>A0A942T9N5_9BACI</name>
<dbReference type="Proteomes" id="UP000681414">
    <property type="component" value="Unassembled WGS sequence"/>
</dbReference>
<organism evidence="4 5">
    <name type="scientific">Lederbergia citri</name>
    <dbReference type="NCBI Taxonomy" id="2833580"/>
    <lineage>
        <taxon>Bacteria</taxon>
        <taxon>Bacillati</taxon>
        <taxon>Bacillota</taxon>
        <taxon>Bacilli</taxon>
        <taxon>Bacillales</taxon>
        <taxon>Bacillaceae</taxon>
        <taxon>Lederbergia</taxon>
    </lineage>
</organism>
<dbReference type="PANTHER" id="PTHR43544">
    <property type="entry name" value="SHORT-CHAIN DEHYDROGENASE/REDUCTASE"/>
    <property type="match status" value="1"/>
</dbReference>
<dbReference type="PRINTS" id="PR00080">
    <property type="entry name" value="SDRFAMILY"/>
</dbReference>
<dbReference type="InterPro" id="IPR051468">
    <property type="entry name" value="Fungal_SecMetab_SDRs"/>
</dbReference>
<evidence type="ECO:0000313" key="4">
    <source>
        <dbReference type="EMBL" id="MBS4193763.1"/>
    </source>
</evidence>
<evidence type="ECO:0000256" key="1">
    <source>
        <dbReference type="ARBA" id="ARBA00022857"/>
    </source>
</evidence>
<protein>
    <submittedName>
        <fullName evidence="4">SDR family oxidoreductase</fullName>
    </submittedName>
</protein>
<evidence type="ECO:0000313" key="5">
    <source>
        <dbReference type="Proteomes" id="UP000681414"/>
    </source>
</evidence>
<proteinExistence type="inferred from homology"/>
<accession>A0A942T9N5</accession>
<dbReference type="GO" id="GO:0005737">
    <property type="term" value="C:cytoplasm"/>
    <property type="evidence" value="ECO:0007669"/>
    <property type="project" value="TreeGrafter"/>
</dbReference>
<dbReference type="InterPro" id="IPR002347">
    <property type="entry name" value="SDR_fam"/>
</dbReference>
<dbReference type="PRINTS" id="PR00081">
    <property type="entry name" value="GDHRDH"/>
</dbReference>
<keyword evidence="2" id="KW-0560">Oxidoreductase</keyword>
<dbReference type="GO" id="GO:0016491">
    <property type="term" value="F:oxidoreductase activity"/>
    <property type="evidence" value="ECO:0007669"/>
    <property type="project" value="UniProtKB-KW"/>
</dbReference>
<comment type="caution">
    <text evidence="4">The sequence shown here is derived from an EMBL/GenBank/DDBJ whole genome shotgun (WGS) entry which is preliminary data.</text>
</comment>
<evidence type="ECO:0000256" key="2">
    <source>
        <dbReference type="ARBA" id="ARBA00023002"/>
    </source>
</evidence>
<dbReference type="Gene3D" id="3.40.50.720">
    <property type="entry name" value="NAD(P)-binding Rossmann-like Domain"/>
    <property type="match status" value="1"/>
</dbReference>
<dbReference type="EMBL" id="JAGYPG010000001">
    <property type="protein sequence ID" value="MBS4193763.1"/>
    <property type="molecule type" value="Genomic_DNA"/>
</dbReference>
<comment type="similarity">
    <text evidence="3">Belongs to the short-chain dehydrogenases/reductases (SDR) family.</text>
</comment>
<dbReference type="SUPFAM" id="SSF51735">
    <property type="entry name" value="NAD(P)-binding Rossmann-fold domains"/>
    <property type="match status" value="1"/>
</dbReference>
<dbReference type="Pfam" id="PF00106">
    <property type="entry name" value="adh_short"/>
    <property type="match status" value="1"/>
</dbReference>
<dbReference type="AlphaFoldDB" id="A0A942T9N5"/>